<dbReference type="SUPFAM" id="SSF141371">
    <property type="entry name" value="PilZ domain-like"/>
    <property type="match status" value="1"/>
</dbReference>
<name>A0A4Q0I2I8_9FIRM</name>
<dbReference type="GO" id="GO:0035438">
    <property type="term" value="F:cyclic-di-GMP binding"/>
    <property type="evidence" value="ECO:0007669"/>
    <property type="project" value="InterPro"/>
</dbReference>
<organism evidence="3 4">
    <name type="scientific">Acetivibrio mesophilus</name>
    <dbReference type="NCBI Taxonomy" id="2487273"/>
    <lineage>
        <taxon>Bacteria</taxon>
        <taxon>Bacillati</taxon>
        <taxon>Bacillota</taxon>
        <taxon>Clostridia</taxon>
        <taxon>Eubacteriales</taxon>
        <taxon>Oscillospiraceae</taxon>
        <taxon>Acetivibrio</taxon>
    </lineage>
</organism>
<dbReference type="InterPro" id="IPR009875">
    <property type="entry name" value="PilZ_domain"/>
</dbReference>
<dbReference type="Proteomes" id="UP000289166">
    <property type="component" value="Unassembled WGS sequence"/>
</dbReference>
<dbReference type="OrthoDB" id="2081927at2"/>
<evidence type="ECO:0000313" key="4">
    <source>
        <dbReference type="Proteomes" id="UP000289166"/>
    </source>
</evidence>
<reference evidence="4" key="1">
    <citation type="submission" date="2018-11" db="EMBL/GenBank/DDBJ databases">
        <title>Genome sequencing of a novel mesophilic and cellulolytic organism within the genus Hungateiclostridium.</title>
        <authorList>
            <person name="Rettenmaier R."/>
            <person name="Liebl W."/>
            <person name="Zverlov V."/>
        </authorList>
    </citation>
    <scope>NUCLEOTIDE SEQUENCE [LARGE SCALE GENOMIC DNA]</scope>
    <source>
        <strain evidence="4">N2K1</strain>
    </source>
</reference>
<dbReference type="Pfam" id="PF07238">
    <property type="entry name" value="PilZ"/>
    <property type="match status" value="1"/>
</dbReference>
<evidence type="ECO:0000313" key="3">
    <source>
        <dbReference type="EMBL" id="RXE58361.1"/>
    </source>
</evidence>
<feature type="transmembrane region" description="Helical" evidence="1">
    <location>
        <begin position="221"/>
        <end position="241"/>
    </location>
</feature>
<keyword evidence="1" id="KW-1133">Transmembrane helix</keyword>
<comment type="caution">
    <text evidence="3">The sequence shown here is derived from an EMBL/GenBank/DDBJ whole genome shotgun (WGS) entry which is preliminary data.</text>
</comment>
<evidence type="ECO:0000259" key="2">
    <source>
        <dbReference type="Pfam" id="PF07238"/>
    </source>
</evidence>
<evidence type="ECO:0000256" key="1">
    <source>
        <dbReference type="SAM" id="Phobius"/>
    </source>
</evidence>
<dbReference type="Gene3D" id="2.40.10.220">
    <property type="entry name" value="predicted glycosyltransferase like domains"/>
    <property type="match status" value="1"/>
</dbReference>
<keyword evidence="1" id="KW-0812">Transmembrane</keyword>
<feature type="domain" description="PilZ" evidence="2">
    <location>
        <begin position="100"/>
        <end position="200"/>
    </location>
</feature>
<keyword evidence="4" id="KW-1185">Reference proteome</keyword>
<keyword evidence="1" id="KW-0472">Membrane</keyword>
<gene>
    <name evidence="3" type="ORF">EFD62_12815</name>
</gene>
<dbReference type="EMBL" id="RLII01000020">
    <property type="protein sequence ID" value="RXE58361.1"/>
    <property type="molecule type" value="Genomic_DNA"/>
</dbReference>
<dbReference type="RefSeq" id="WP_128706235.1">
    <property type="nucleotide sequence ID" value="NZ_RLII01000020.1"/>
</dbReference>
<dbReference type="AlphaFoldDB" id="A0A4Q0I2I8"/>
<accession>A0A4Q0I2I8</accession>
<protein>
    <submittedName>
        <fullName evidence="3">PilZ domain-containing protein</fullName>
    </submittedName>
</protein>
<proteinExistence type="predicted"/>
<sequence>MSNDLLPQNDSPIFCRVSINNDEKWVHGIITYISFDKNMAEVFLSAKYFKNYFNEGSKIVIKSLDENSETLFTGSVSRKVISIRKQAITIQINKVLGYNNQRKYERFGVDYSCRIRYEENISYIASISDISLGGGLIYSDDLFEEGKEVDIDVFVTSKISISFTGRIIRRIANKNGGYSYGVQLIDIDDENYSLLFDLIEYLQTQKKHITKEWDIFNKLKYSLYTISILGIFVLIFVVFASKAL</sequence>